<proteinExistence type="predicted"/>
<gene>
    <name evidence="1" type="ORF">SAMN05216377_10737</name>
</gene>
<dbReference type="STRING" id="366584.SAMN05216377_10737"/>
<evidence type="ECO:0000313" key="1">
    <source>
        <dbReference type="EMBL" id="SDF82219.1"/>
    </source>
</evidence>
<protein>
    <recommendedName>
        <fullName evidence="3">DUF1579 domain-containing protein</fullName>
    </recommendedName>
</protein>
<dbReference type="EMBL" id="FNBE01000007">
    <property type="protein sequence ID" value="SDF82219.1"/>
    <property type="molecule type" value="Genomic_DNA"/>
</dbReference>
<reference evidence="1 2" key="1">
    <citation type="submission" date="2016-10" db="EMBL/GenBank/DDBJ databases">
        <authorList>
            <person name="de Groot N.N."/>
        </authorList>
    </citation>
    <scope>NUCLEOTIDE SEQUENCE [LARGE SCALE GENOMIC DNA]</scope>
    <source>
        <strain evidence="1 2">CGMCC 4.3143</strain>
    </source>
</reference>
<evidence type="ECO:0008006" key="3">
    <source>
        <dbReference type="Google" id="ProtNLM"/>
    </source>
</evidence>
<evidence type="ECO:0000313" key="2">
    <source>
        <dbReference type="Proteomes" id="UP000198967"/>
    </source>
</evidence>
<sequence>MSSGGRRGPPHMSTADRSQALSALDVLEGTWTIRPTPPPAWGIADPGSLEGRVRFEWALRGAYLVGRSDAPDPIPDSMLVIAPHEDAYLQHYYDSRGVTRLHRMTLTGGVWTLVRTEADFSPLDFAQRFVGEFSPDASTIDGRWEQSHDGGRTWELDFRLTYRR</sequence>
<keyword evidence="2" id="KW-1185">Reference proteome</keyword>
<accession>A0A1G7P9E1</accession>
<name>A0A1G7P9E1_PSEOR</name>
<organism evidence="1 2">
    <name type="scientific">Pseudonocardia oroxyli</name>
    <dbReference type="NCBI Taxonomy" id="366584"/>
    <lineage>
        <taxon>Bacteria</taxon>
        <taxon>Bacillati</taxon>
        <taxon>Actinomycetota</taxon>
        <taxon>Actinomycetes</taxon>
        <taxon>Pseudonocardiales</taxon>
        <taxon>Pseudonocardiaceae</taxon>
        <taxon>Pseudonocardia</taxon>
    </lineage>
</organism>
<dbReference type="Proteomes" id="UP000198967">
    <property type="component" value="Unassembled WGS sequence"/>
</dbReference>
<dbReference type="AlphaFoldDB" id="A0A1G7P9E1"/>